<reference evidence="1 2" key="1">
    <citation type="journal article" date="2014" name="Agronomy (Basel)">
        <title>A Draft Genome Sequence for Ensete ventricosum, the Drought-Tolerant Tree Against Hunger.</title>
        <authorList>
            <person name="Harrison J."/>
            <person name="Moore K.A."/>
            <person name="Paszkiewicz K."/>
            <person name="Jones T."/>
            <person name="Grant M."/>
            <person name="Ambacheew D."/>
            <person name="Muzemil S."/>
            <person name="Studholme D.J."/>
        </authorList>
    </citation>
    <scope>NUCLEOTIDE SEQUENCE [LARGE SCALE GENOMIC DNA]</scope>
</reference>
<dbReference type="EMBL" id="AMZH03028353">
    <property type="protein sequence ID" value="RRT33738.1"/>
    <property type="molecule type" value="Genomic_DNA"/>
</dbReference>
<gene>
    <name evidence="1" type="ORF">B296_00042284</name>
</gene>
<dbReference type="Proteomes" id="UP000287651">
    <property type="component" value="Unassembled WGS sequence"/>
</dbReference>
<comment type="caution">
    <text evidence="1">The sequence shown here is derived from an EMBL/GenBank/DDBJ whole genome shotgun (WGS) entry which is preliminary data.</text>
</comment>
<proteinExistence type="predicted"/>
<protein>
    <submittedName>
        <fullName evidence="1">Uncharacterized protein</fullName>
    </submittedName>
</protein>
<evidence type="ECO:0000313" key="1">
    <source>
        <dbReference type="EMBL" id="RRT33738.1"/>
    </source>
</evidence>
<accession>A0A426X2N2</accession>
<evidence type="ECO:0000313" key="2">
    <source>
        <dbReference type="Proteomes" id="UP000287651"/>
    </source>
</evidence>
<sequence>MYIHEHHPTVSARILKAACESPLPDSLSRVPHLVPPRPGNRTCAVSLHRTNLIQSRLLKRQATAVGSPRFILLVGHSSCRADREHRDRWLRAAIPDVYAT</sequence>
<dbReference type="AlphaFoldDB" id="A0A426X2N2"/>
<name>A0A426X2N2_ENSVE</name>
<organism evidence="1 2">
    <name type="scientific">Ensete ventricosum</name>
    <name type="common">Abyssinian banana</name>
    <name type="synonym">Musa ensete</name>
    <dbReference type="NCBI Taxonomy" id="4639"/>
    <lineage>
        <taxon>Eukaryota</taxon>
        <taxon>Viridiplantae</taxon>
        <taxon>Streptophyta</taxon>
        <taxon>Embryophyta</taxon>
        <taxon>Tracheophyta</taxon>
        <taxon>Spermatophyta</taxon>
        <taxon>Magnoliopsida</taxon>
        <taxon>Liliopsida</taxon>
        <taxon>Zingiberales</taxon>
        <taxon>Musaceae</taxon>
        <taxon>Ensete</taxon>
    </lineage>
</organism>